<evidence type="ECO:0000313" key="2">
    <source>
        <dbReference type="EMBL" id="AEB11279.1"/>
    </source>
</evidence>
<dbReference type="Pfam" id="PF13470">
    <property type="entry name" value="PIN_3"/>
    <property type="match status" value="1"/>
</dbReference>
<proteinExistence type="predicted"/>
<gene>
    <name evidence="2" type="ordered locus">Marky_0527</name>
</gene>
<dbReference type="OrthoDB" id="32918at2"/>
<dbReference type="RefSeq" id="WP_013703332.1">
    <property type="nucleotide sequence ID" value="NC_015387.1"/>
</dbReference>
<dbReference type="SMART" id="SM00670">
    <property type="entry name" value="PINc"/>
    <property type="match status" value="1"/>
</dbReference>
<dbReference type="Gene3D" id="3.40.50.1010">
    <property type="entry name" value="5'-nuclease"/>
    <property type="match status" value="1"/>
</dbReference>
<dbReference type="STRING" id="869210.Marky_0527"/>
<dbReference type="PANTHER" id="PTHR34610:SF4">
    <property type="entry name" value="SLL8027 PROTEIN"/>
    <property type="match status" value="1"/>
</dbReference>
<dbReference type="eggNOG" id="COG1569">
    <property type="taxonomic scope" value="Bacteria"/>
</dbReference>
<keyword evidence="3" id="KW-1185">Reference proteome</keyword>
<evidence type="ECO:0000259" key="1">
    <source>
        <dbReference type="SMART" id="SM00670"/>
    </source>
</evidence>
<sequence>MRVVLDTNVYIAALLTPYGVPWRVLELWYEGQYELVISQPVFAELQEVLGRKKFAKRIDPLLSDALLEDLKRLATWVRLKAPANVSVRDPKDLMVLGTALGGKARFIVTGDEDMLVLRSFRGIRILTPKEALEVIRGR</sequence>
<feature type="domain" description="PIN" evidence="1">
    <location>
        <begin position="1"/>
        <end position="116"/>
    </location>
</feature>
<dbReference type="PANTHER" id="PTHR34610">
    <property type="entry name" value="SSL7007 PROTEIN"/>
    <property type="match status" value="1"/>
</dbReference>
<protein>
    <recommendedName>
        <fullName evidence="1">PIN domain-containing protein</fullName>
    </recommendedName>
</protein>
<dbReference type="KEGG" id="mhd:Marky_0527"/>
<dbReference type="InterPro" id="IPR002850">
    <property type="entry name" value="PIN_toxin-like"/>
</dbReference>
<dbReference type="InterPro" id="IPR002716">
    <property type="entry name" value="PIN_dom"/>
</dbReference>
<reference evidence="2 3" key="1">
    <citation type="journal article" date="2012" name="Stand. Genomic Sci.">
        <title>Complete genome sequence of the aerobic, heterotroph Marinithermus hydrothermalis type strain (T1(T)) from a deep-sea hydrothermal vent chimney.</title>
        <authorList>
            <person name="Copeland A."/>
            <person name="Gu W."/>
            <person name="Yasawong M."/>
            <person name="Lapidus A."/>
            <person name="Lucas S."/>
            <person name="Deshpande S."/>
            <person name="Pagani I."/>
            <person name="Tapia R."/>
            <person name="Cheng J.F."/>
            <person name="Goodwin L.A."/>
            <person name="Pitluck S."/>
            <person name="Liolios K."/>
            <person name="Ivanova N."/>
            <person name="Mavromatis K."/>
            <person name="Mikhailova N."/>
            <person name="Pati A."/>
            <person name="Chen A."/>
            <person name="Palaniappan K."/>
            <person name="Land M."/>
            <person name="Pan C."/>
            <person name="Brambilla E.M."/>
            <person name="Rohde M."/>
            <person name="Tindall B.J."/>
            <person name="Sikorski J."/>
            <person name="Goker M."/>
            <person name="Detter J.C."/>
            <person name="Bristow J."/>
            <person name="Eisen J.A."/>
            <person name="Markowitz V."/>
            <person name="Hugenholtz P."/>
            <person name="Kyrpides N.C."/>
            <person name="Klenk H.P."/>
            <person name="Woyke T."/>
        </authorList>
    </citation>
    <scope>NUCLEOTIDE SEQUENCE [LARGE SCALE GENOMIC DNA]</scope>
    <source>
        <strain evidence="3">DSM 14884 / JCM 11576 / T1</strain>
    </source>
</reference>
<organism evidence="2 3">
    <name type="scientific">Marinithermus hydrothermalis (strain DSM 14884 / JCM 11576 / T1)</name>
    <dbReference type="NCBI Taxonomy" id="869210"/>
    <lineage>
        <taxon>Bacteria</taxon>
        <taxon>Thermotogati</taxon>
        <taxon>Deinococcota</taxon>
        <taxon>Deinococci</taxon>
        <taxon>Thermales</taxon>
        <taxon>Thermaceae</taxon>
        <taxon>Marinithermus</taxon>
    </lineage>
</organism>
<evidence type="ECO:0000313" key="3">
    <source>
        <dbReference type="Proteomes" id="UP000007030"/>
    </source>
</evidence>
<name>F2NNQ5_MARHT</name>
<dbReference type="EMBL" id="CP002630">
    <property type="protein sequence ID" value="AEB11279.1"/>
    <property type="molecule type" value="Genomic_DNA"/>
</dbReference>
<accession>F2NNQ5</accession>
<dbReference type="HOGENOM" id="CLU_116617_3_0_0"/>
<dbReference type="NCBIfam" id="TIGR00305">
    <property type="entry name" value="putative toxin-antitoxin system toxin component, PIN family"/>
    <property type="match status" value="1"/>
</dbReference>
<dbReference type="SUPFAM" id="SSF88723">
    <property type="entry name" value="PIN domain-like"/>
    <property type="match status" value="1"/>
</dbReference>
<dbReference type="InterPro" id="IPR029060">
    <property type="entry name" value="PIN-like_dom_sf"/>
</dbReference>
<dbReference type="AlphaFoldDB" id="F2NNQ5"/>
<dbReference type="Proteomes" id="UP000007030">
    <property type="component" value="Chromosome"/>
</dbReference>